<evidence type="ECO:0000313" key="1">
    <source>
        <dbReference type="EMBL" id="KAJ4393103.1"/>
    </source>
</evidence>
<proteinExistence type="predicted"/>
<dbReference type="EMBL" id="JAPEVB010000002">
    <property type="protein sequence ID" value="KAJ4393103.1"/>
    <property type="molecule type" value="Genomic_DNA"/>
</dbReference>
<accession>A0A9W9CYY5</accession>
<dbReference type="AlphaFoldDB" id="A0A9W9CYY5"/>
<gene>
    <name evidence="1" type="ORF">N0V93_002310</name>
</gene>
<dbReference type="OrthoDB" id="3788377at2759"/>
<dbReference type="Proteomes" id="UP001140453">
    <property type="component" value="Unassembled WGS sequence"/>
</dbReference>
<sequence length="70" mass="8150">MTPQLCRLKTPELEPLNGKHQFCMCYRARERSGQLGREKMDVQLEAALAHIRETSRRPPLGDEKRVERTS</sequence>
<keyword evidence="2" id="KW-1185">Reference proteome</keyword>
<reference evidence="1" key="1">
    <citation type="submission" date="2022-10" db="EMBL/GenBank/DDBJ databases">
        <title>Tapping the CABI collections for fungal endophytes: first genome assemblies for Collariella, Neodidymelliopsis, Ascochyta clinopodiicola, Didymella pomorum, Didymosphaeria variabile, Neocosmospora piperis and Neocucurbitaria cava.</title>
        <authorList>
            <person name="Hill R."/>
        </authorList>
    </citation>
    <scope>NUCLEOTIDE SEQUENCE</scope>
    <source>
        <strain evidence="1">IMI 355082</strain>
    </source>
</reference>
<comment type="caution">
    <text evidence="1">The sequence shown here is derived from an EMBL/GenBank/DDBJ whole genome shotgun (WGS) entry which is preliminary data.</text>
</comment>
<protein>
    <submittedName>
        <fullName evidence="1">Uncharacterized protein</fullName>
    </submittedName>
</protein>
<name>A0A9W9CYY5_9PEZI</name>
<organism evidence="1 2">
    <name type="scientific">Gnomoniopsis smithogilvyi</name>
    <dbReference type="NCBI Taxonomy" id="1191159"/>
    <lineage>
        <taxon>Eukaryota</taxon>
        <taxon>Fungi</taxon>
        <taxon>Dikarya</taxon>
        <taxon>Ascomycota</taxon>
        <taxon>Pezizomycotina</taxon>
        <taxon>Sordariomycetes</taxon>
        <taxon>Sordariomycetidae</taxon>
        <taxon>Diaporthales</taxon>
        <taxon>Gnomoniaceae</taxon>
        <taxon>Gnomoniopsis</taxon>
    </lineage>
</organism>
<evidence type="ECO:0000313" key="2">
    <source>
        <dbReference type="Proteomes" id="UP001140453"/>
    </source>
</evidence>